<evidence type="ECO:0000313" key="3">
    <source>
        <dbReference type="Proteomes" id="UP000299102"/>
    </source>
</evidence>
<gene>
    <name evidence="2" type="ORF">EVAR_92726_1</name>
</gene>
<proteinExistence type="predicted"/>
<accession>A0A4C1SX97</accession>
<protein>
    <submittedName>
        <fullName evidence="2">Uncharacterized protein</fullName>
    </submittedName>
</protein>
<feature type="compositionally biased region" description="Basic and acidic residues" evidence="1">
    <location>
        <begin position="129"/>
        <end position="138"/>
    </location>
</feature>
<name>A0A4C1SX97_EUMVA</name>
<dbReference type="Proteomes" id="UP000299102">
    <property type="component" value="Unassembled WGS sequence"/>
</dbReference>
<dbReference type="AlphaFoldDB" id="A0A4C1SX97"/>
<feature type="region of interest" description="Disordered" evidence="1">
    <location>
        <begin position="50"/>
        <end position="79"/>
    </location>
</feature>
<organism evidence="2 3">
    <name type="scientific">Eumeta variegata</name>
    <name type="common">Bagworm moth</name>
    <name type="synonym">Eumeta japonica</name>
    <dbReference type="NCBI Taxonomy" id="151549"/>
    <lineage>
        <taxon>Eukaryota</taxon>
        <taxon>Metazoa</taxon>
        <taxon>Ecdysozoa</taxon>
        <taxon>Arthropoda</taxon>
        <taxon>Hexapoda</taxon>
        <taxon>Insecta</taxon>
        <taxon>Pterygota</taxon>
        <taxon>Neoptera</taxon>
        <taxon>Endopterygota</taxon>
        <taxon>Lepidoptera</taxon>
        <taxon>Glossata</taxon>
        <taxon>Ditrysia</taxon>
        <taxon>Tineoidea</taxon>
        <taxon>Psychidae</taxon>
        <taxon>Oiketicinae</taxon>
        <taxon>Eumeta</taxon>
    </lineage>
</organism>
<reference evidence="2 3" key="1">
    <citation type="journal article" date="2019" name="Commun. Biol.">
        <title>The bagworm genome reveals a unique fibroin gene that provides high tensile strength.</title>
        <authorList>
            <person name="Kono N."/>
            <person name="Nakamura H."/>
            <person name="Ohtoshi R."/>
            <person name="Tomita M."/>
            <person name="Numata K."/>
            <person name="Arakawa K."/>
        </authorList>
    </citation>
    <scope>NUCLEOTIDE SEQUENCE [LARGE SCALE GENOMIC DNA]</scope>
</reference>
<feature type="region of interest" description="Disordered" evidence="1">
    <location>
        <begin position="116"/>
        <end position="162"/>
    </location>
</feature>
<evidence type="ECO:0000256" key="1">
    <source>
        <dbReference type="SAM" id="MobiDB-lite"/>
    </source>
</evidence>
<comment type="caution">
    <text evidence="2">The sequence shown here is derived from an EMBL/GenBank/DDBJ whole genome shotgun (WGS) entry which is preliminary data.</text>
</comment>
<keyword evidence="3" id="KW-1185">Reference proteome</keyword>
<evidence type="ECO:0000313" key="2">
    <source>
        <dbReference type="EMBL" id="GBP06809.1"/>
    </source>
</evidence>
<dbReference type="EMBL" id="BGZK01000023">
    <property type="protein sequence ID" value="GBP06809.1"/>
    <property type="molecule type" value="Genomic_DNA"/>
</dbReference>
<sequence length="337" mass="37532">MEIRSGEADLRSWCQNKTIRLLDGVRLQDTSLIFSRSLVSGQVDSPVVGECTFRPADPRRLRRPRPPWPPIQVATDSASTASNTAFVKSSYRASIILQILGEPFGIERWTSGAGDRRDALRQASGFDPSQREPKDDPRRRRRPQGPSSLYDRRIRRRGRGKELARRSRLRRWIGIFQTPKIARRAAGGARAAAPGRAAARTAQCESLRRENSPPRGECACQGPSPLTRVEEIRSAPTPPPDAAVGVALERYSQKRIHSQPDFISRIGTFNDVFLKYAVAGRPRSLALNPNASILSEIAHTLISDKANEKMTLPFVRGLRRRPRECPSIPSSSSNDVK</sequence>